<dbReference type="AlphaFoldDB" id="A0A818TYD8"/>
<dbReference type="InterPro" id="IPR000308">
    <property type="entry name" value="14-3-3"/>
</dbReference>
<dbReference type="PRINTS" id="PR00305">
    <property type="entry name" value="1433ZETA"/>
</dbReference>
<name>A0A818TYD8_9BILA</name>
<dbReference type="Proteomes" id="UP000663881">
    <property type="component" value="Unassembled WGS sequence"/>
</dbReference>
<dbReference type="EMBL" id="CAJOBB010000486">
    <property type="protein sequence ID" value="CAF3690287.1"/>
    <property type="molecule type" value="Genomic_DNA"/>
</dbReference>
<protein>
    <recommendedName>
        <fullName evidence="2">14-3-3 domain-containing protein</fullName>
    </recommendedName>
</protein>
<evidence type="ECO:0000313" key="3">
    <source>
        <dbReference type="EMBL" id="CAF3690287.1"/>
    </source>
</evidence>
<comment type="caution">
    <text evidence="3">The sequence shown here is derived from an EMBL/GenBank/DDBJ whole genome shotgun (WGS) entry which is preliminary data.</text>
</comment>
<evidence type="ECO:0000313" key="4">
    <source>
        <dbReference type="EMBL" id="CAF4173815.1"/>
    </source>
</evidence>
<evidence type="ECO:0000256" key="1">
    <source>
        <dbReference type="ARBA" id="ARBA00006141"/>
    </source>
</evidence>
<feature type="domain" description="14-3-3" evidence="2">
    <location>
        <begin position="7"/>
        <end position="91"/>
    </location>
</feature>
<dbReference type="SUPFAM" id="SSF48445">
    <property type="entry name" value="14-3-3 protein"/>
    <property type="match status" value="1"/>
</dbReference>
<evidence type="ECO:0000259" key="2">
    <source>
        <dbReference type="Pfam" id="PF00244"/>
    </source>
</evidence>
<reference evidence="3" key="1">
    <citation type="submission" date="2021-02" db="EMBL/GenBank/DDBJ databases">
        <authorList>
            <person name="Nowell W R."/>
        </authorList>
    </citation>
    <scope>NUCLEOTIDE SEQUENCE</scope>
</reference>
<organism evidence="3 5">
    <name type="scientific">Adineta steineri</name>
    <dbReference type="NCBI Taxonomy" id="433720"/>
    <lineage>
        <taxon>Eukaryota</taxon>
        <taxon>Metazoa</taxon>
        <taxon>Spiralia</taxon>
        <taxon>Gnathifera</taxon>
        <taxon>Rotifera</taxon>
        <taxon>Eurotatoria</taxon>
        <taxon>Bdelloidea</taxon>
        <taxon>Adinetida</taxon>
        <taxon>Adinetidae</taxon>
        <taxon>Adineta</taxon>
    </lineage>
</organism>
<dbReference type="EMBL" id="CAJOAY010007797">
    <property type="protein sequence ID" value="CAF4173815.1"/>
    <property type="molecule type" value="Genomic_DNA"/>
</dbReference>
<dbReference type="InterPro" id="IPR036815">
    <property type="entry name" value="14-3-3_dom_sf"/>
</dbReference>
<evidence type="ECO:0000313" key="5">
    <source>
        <dbReference type="Proteomes" id="UP000663868"/>
    </source>
</evidence>
<dbReference type="InterPro" id="IPR023410">
    <property type="entry name" value="14-3-3_domain"/>
</dbReference>
<dbReference type="Gene3D" id="1.20.190.20">
    <property type="entry name" value="14-3-3 domain"/>
    <property type="match status" value="1"/>
</dbReference>
<sequence length="129" mass="14720">MWMIVLAEESELAYKNGFEMAKNHMIATNPIRLRLALNLSVFYYEILSEKDVACRFAKEAFDDGLNGLAILDENAYKECTPIIQQLLDNLSVSIVVPQYSLYKNLSLHECLQLWTDNKVDSNDTNGPDK</sequence>
<proteinExistence type="inferred from homology"/>
<dbReference type="Pfam" id="PF00244">
    <property type="entry name" value="14-3-3"/>
    <property type="match status" value="1"/>
</dbReference>
<comment type="similarity">
    <text evidence="1">Belongs to the 14-3-3 family.</text>
</comment>
<accession>A0A818TYD8</accession>
<gene>
    <name evidence="3" type="ORF">KXQ929_LOCUS10304</name>
    <name evidence="4" type="ORF">OKA104_LOCUS39496</name>
</gene>
<dbReference type="Proteomes" id="UP000663868">
    <property type="component" value="Unassembled WGS sequence"/>
</dbReference>
<dbReference type="PANTHER" id="PTHR18860">
    <property type="entry name" value="14-3-3 PROTEIN"/>
    <property type="match status" value="1"/>
</dbReference>